<name>A0A6I6MNS5_9CAUL</name>
<gene>
    <name evidence="2" type="ORF">DSM104635_01393</name>
</gene>
<protein>
    <submittedName>
        <fullName evidence="2">Uncharacterized protein</fullName>
    </submittedName>
</protein>
<dbReference type="RefSeq" id="WP_158765502.1">
    <property type="nucleotide sequence ID" value="NZ_CP047045.1"/>
</dbReference>
<dbReference type="Proteomes" id="UP000431269">
    <property type="component" value="Chromosome"/>
</dbReference>
<sequence length="203" mass="22055">MDIWIWAAAAFALLLLLGGLAFVFAPARTTILVDTATSTARVEQKLLWGAGPLTYKRILPQSEQGVPMAVFYDPSHIGAALMTPGLADATYRAVQGLFALKPGLARFELLMNLPDPAQTRVIDTAAHAAMAVAPVALRDSVVIGKCETPGAELHAKFELMATPGQINTIYNNLKESRSGREFAKRLKRKPKPVRRPVREVRAP</sequence>
<accession>A0A6I6MNS5</accession>
<feature type="region of interest" description="Disordered" evidence="1">
    <location>
        <begin position="180"/>
        <end position="203"/>
    </location>
</feature>
<evidence type="ECO:0000313" key="2">
    <source>
        <dbReference type="EMBL" id="QGZ94574.1"/>
    </source>
</evidence>
<feature type="compositionally biased region" description="Basic residues" evidence="1">
    <location>
        <begin position="185"/>
        <end position="195"/>
    </location>
</feature>
<reference evidence="3" key="1">
    <citation type="submission" date="2019-12" db="EMBL/GenBank/DDBJ databases">
        <title>Complete genome of Terracaulis silvestris 0127_4.</title>
        <authorList>
            <person name="Vieira S."/>
            <person name="Riedel T."/>
            <person name="Sproer C."/>
            <person name="Pascual J."/>
            <person name="Boedeker C."/>
            <person name="Overmann J."/>
        </authorList>
    </citation>
    <scope>NUCLEOTIDE SEQUENCE [LARGE SCALE GENOMIC DNA]</scope>
    <source>
        <strain evidence="3">0127_4</strain>
    </source>
</reference>
<dbReference type="AlphaFoldDB" id="A0A6I6MNS5"/>
<dbReference type="KEGG" id="tsv:DSM104635_01393"/>
<proteinExistence type="predicted"/>
<dbReference type="EMBL" id="CP047045">
    <property type="protein sequence ID" value="QGZ94574.1"/>
    <property type="molecule type" value="Genomic_DNA"/>
</dbReference>
<evidence type="ECO:0000256" key="1">
    <source>
        <dbReference type="SAM" id="MobiDB-lite"/>
    </source>
</evidence>
<keyword evidence="3" id="KW-1185">Reference proteome</keyword>
<organism evidence="2 3">
    <name type="scientific">Terricaulis silvestris</name>
    <dbReference type="NCBI Taxonomy" id="2686094"/>
    <lineage>
        <taxon>Bacteria</taxon>
        <taxon>Pseudomonadati</taxon>
        <taxon>Pseudomonadota</taxon>
        <taxon>Alphaproteobacteria</taxon>
        <taxon>Caulobacterales</taxon>
        <taxon>Caulobacteraceae</taxon>
        <taxon>Terricaulis</taxon>
    </lineage>
</organism>
<evidence type="ECO:0000313" key="3">
    <source>
        <dbReference type="Proteomes" id="UP000431269"/>
    </source>
</evidence>